<protein>
    <submittedName>
        <fullName evidence="2">Uncharacterized protein</fullName>
    </submittedName>
</protein>
<keyword evidence="3" id="KW-1185">Reference proteome</keyword>
<reference evidence="2 4" key="2">
    <citation type="submission" date="2019-07" db="EMBL/GenBank/DDBJ databases">
        <title>Whole genome shotgun sequence of Acetobacter indonesiensis NBRC 16471.</title>
        <authorList>
            <person name="Hosoyama A."/>
            <person name="Uohara A."/>
            <person name="Ohji S."/>
            <person name="Ichikawa N."/>
        </authorList>
    </citation>
    <scope>NUCLEOTIDE SEQUENCE [LARGE SCALE GENOMIC DNA]</scope>
    <source>
        <strain evidence="2 4">NBRC 16471</strain>
    </source>
</reference>
<dbReference type="Proteomes" id="UP000321104">
    <property type="component" value="Unassembled WGS sequence"/>
</dbReference>
<evidence type="ECO:0000313" key="4">
    <source>
        <dbReference type="Proteomes" id="UP000321104"/>
    </source>
</evidence>
<comment type="caution">
    <text evidence="2">The sequence shown here is derived from an EMBL/GenBank/DDBJ whole genome shotgun (WGS) entry which is preliminary data.</text>
</comment>
<reference evidence="1 3" key="1">
    <citation type="submission" date="2012-11" db="EMBL/GenBank/DDBJ databases">
        <title>Whole genome sequence of Acetobacter indonesiensis 5H-1.</title>
        <authorList>
            <person name="Azuma Y."/>
            <person name="Higashiura N."/>
            <person name="Hirakawa H."/>
            <person name="Matsushita K."/>
        </authorList>
    </citation>
    <scope>NUCLEOTIDE SEQUENCE [LARGE SCALE GENOMIC DNA]</scope>
    <source>
        <strain evidence="1 3">5H-1</strain>
    </source>
</reference>
<evidence type="ECO:0000313" key="3">
    <source>
        <dbReference type="Proteomes" id="UP000032673"/>
    </source>
</evidence>
<name>A0A6N3T6F3_9PROT</name>
<sequence>MPLKCHFEFLDVQAMRVLLPIIISLILGNISSISMAEPMKSSEIPLATQQNNKSSFAATVTQKPIIITSDSAPFCGTLIHAIDDYKEATLPLFVLQMRNDGAALCQKGMIRAGLVRLRRALMSLKRTPQ</sequence>
<organism evidence="2 4">
    <name type="scientific">Acetobacter indonesiensis</name>
    <dbReference type="NCBI Taxonomy" id="104101"/>
    <lineage>
        <taxon>Bacteria</taxon>
        <taxon>Pseudomonadati</taxon>
        <taxon>Pseudomonadota</taxon>
        <taxon>Alphaproteobacteria</taxon>
        <taxon>Acetobacterales</taxon>
        <taxon>Acetobacteraceae</taxon>
        <taxon>Acetobacter</taxon>
    </lineage>
</organism>
<dbReference type="EMBL" id="BAMW01000026">
    <property type="protein sequence ID" value="GAN63412.1"/>
    <property type="molecule type" value="Genomic_DNA"/>
</dbReference>
<dbReference type="EMBL" id="BJXQ01000007">
    <property type="protein sequence ID" value="GEN03530.1"/>
    <property type="molecule type" value="Genomic_DNA"/>
</dbReference>
<accession>A0A6N3T6F3</accession>
<evidence type="ECO:0000313" key="1">
    <source>
        <dbReference type="EMBL" id="GAN63412.1"/>
    </source>
</evidence>
<gene>
    <name evidence="1" type="ORF">Abin_026_058</name>
    <name evidence="2" type="ORF">AIN02nite_15550</name>
</gene>
<dbReference type="AlphaFoldDB" id="A0A6N3T6F3"/>
<dbReference type="Proteomes" id="UP000032673">
    <property type="component" value="Unassembled WGS sequence"/>
</dbReference>
<evidence type="ECO:0000313" key="2">
    <source>
        <dbReference type="EMBL" id="GEN03530.1"/>
    </source>
</evidence>
<proteinExistence type="predicted"/>